<protein>
    <recommendedName>
        <fullName evidence="4">N-acetyltransferase 9-like protein</fullName>
    </recommendedName>
</protein>
<dbReference type="Proteomes" id="UP000014500">
    <property type="component" value="Unassembled WGS sequence"/>
</dbReference>
<keyword evidence="7" id="KW-1185">Reference proteome</keyword>
<dbReference type="GO" id="GO:0008080">
    <property type="term" value="F:N-acetyltransferase activity"/>
    <property type="evidence" value="ECO:0007669"/>
    <property type="project" value="InterPro"/>
</dbReference>
<evidence type="ECO:0000256" key="1">
    <source>
        <dbReference type="ARBA" id="ARBA00009342"/>
    </source>
</evidence>
<dbReference type="PANTHER" id="PTHR13256">
    <property type="entry name" value="N-ACETYLTRANSFERASE 9"/>
    <property type="match status" value="1"/>
</dbReference>
<dbReference type="SUPFAM" id="SSF55729">
    <property type="entry name" value="Acyl-CoA N-acyltransferases (Nat)"/>
    <property type="match status" value="1"/>
</dbReference>
<sequence>MRKNRNVYIFGEKVVLVPYKVEHVKKYHEWMKSDELRRLTASEALSLEDEYLMQRTWLEDEDKCTFILLNGTTYRQTDNEIESMVGDTNLFLNESDGFRKGEIEIMIAEMNLRGKGFGKEALLLMLRYGIEELRIKTFVAKIGYSNTASKSLFAKTGFVQVSKSDVFHEETLELTITDSWYQWLVSNTSTHSRIERQDTSSEGITAL</sequence>
<dbReference type="Pfam" id="PF13302">
    <property type="entry name" value="Acetyltransf_3"/>
    <property type="match status" value="1"/>
</dbReference>
<dbReference type="HOGENOM" id="CLU_073102_1_1_1"/>
<evidence type="ECO:0000259" key="5">
    <source>
        <dbReference type="Pfam" id="PF13302"/>
    </source>
</evidence>
<dbReference type="PhylomeDB" id="T1JLQ3"/>
<comment type="similarity">
    <text evidence="1">Belongs to the acetyltransferase family. GNAT subfamily.</text>
</comment>
<feature type="domain" description="N-acetyltransferase" evidence="5">
    <location>
        <begin position="14"/>
        <end position="159"/>
    </location>
</feature>
<dbReference type="EMBL" id="JH432212">
    <property type="status" value="NOT_ANNOTATED_CDS"/>
    <property type="molecule type" value="Genomic_DNA"/>
</dbReference>
<dbReference type="PANTHER" id="PTHR13256:SF16">
    <property type="entry name" value="ALPHA_BETA-TUBULIN-N-ACETYLTRANSFERASE 9"/>
    <property type="match status" value="1"/>
</dbReference>
<dbReference type="InterPro" id="IPR016181">
    <property type="entry name" value="Acyl_CoA_acyltransferase"/>
</dbReference>
<dbReference type="InterPro" id="IPR000182">
    <property type="entry name" value="GNAT_dom"/>
</dbReference>
<reference evidence="7" key="1">
    <citation type="submission" date="2011-05" db="EMBL/GenBank/DDBJ databases">
        <authorList>
            <person name="Richards S.R."/>
            <person name="Qu J."/>
            <person name="Jiang H."/>
            <person name="Jhangiani S.N."/>
            <person name="Agravi P."/>
            <person name="Goodspeed R."/>
            <person name="Gross S."/>
            <person name="Mandapat C."/>
            <person name="Jackson L."/>
            <person name="Mathew T."/>
            <person name="Pu L."/>
            <person name="Thornton R."/>
            <person name="Saada N."/>
            <person name="Wilczek-Boney K.B."/>
            <person name="Lee S."/>
            <person name="Kovar C."/>
            <person name="Wu Y."/>
            <person name="Scherer S.E."/>
            <person name="Worley K.C."/>
            <person name="Muzny D.M."/>
            <person name="Gibbs R."/>
        </authorList>
    </citation>
    <scope>NUCLEOTIDE SEQUENCE</scope>
    <source>
        <strain evidence="7">Brora</strain>
    </source>
</reference>
<dbReference type="AlphaFoldDB" id="T1JLQ3"/>
<evidence type="ECO:0000313" key="7">
    <source>
        <dbReference type="Proteomes" id="UP000014500"/>
    </source>
</evidence>
<dbReference type="InterPro" id="IPR039135">
    <property type="entry name" value="NAT9-like"/>
</dbReference>
<reference evidence="6" key="2">
    <citation type="submission" date="2015-02" db="UniProtKB">
        <authorList>
            <consortium name="EnsemblMetazoa"/>
        </authorList>
    </citation>
    <scope>IDENTIFICATION</scope>
</reference>
<evidence type="ECO:0000256" key="2">
    <source>
        <dbReference type="ARBA" id="ARBA00022679"/>
    </source>
</evidence>
<organism evidence="6 7">
    <name type="scientific">Strigamia maritima</name>
    <name type="common">European centipede</name>
    <name type="synonym">Geophilus maritimus</name>
    <dbReference type="NCBI Taxonomy" id="126957"/>
    <lineage>
        <taxon>Eukaryota</taxon>
        <taxon>Metazoa</taxon>
        <taxon>Ecdysozoa</taxon>
        <taxon>Arthropoda</taxon>
        <taxon>Myriapoda</taxon>
        <taxon>Chilopoda</taxon>
        <taxon>Pleurostigmophora</taxon>
        <taxon>Geophilomorpha</taxon>
        <taxon>Linotaeniidae</taxon>
        <taxon>Strigamia</taxon>
    </lineage>
</organism>
<evidence type="ECO:0000256" key="4">
    <source>
        <dbReference type="ARBA" id="ARBA00069551"/>
    </source>
</evidence>
<dbReference type="OMA" id="WHVPRYH"/>
<dbReference type="EnsemblMetazoa" id="SMAR014783-RA">
    <property type="protein sequence ID" value="SMAR014783-PA"/>
    <property type="gene ID" value="SMAR014783"/>
</dbReference>
<dbReference type="Gene3D" id="3.40.630.30">
    <property type="match status" value="1"/>
</dbReference>
<evidence type="ECO:0000256" key="3">
    <source>
        <dbReference type="ARBA" id="ARBA00023315"/>
    </source>
</evidence>
<evidence type="ECO:0000313" key="6">
    <source>
        <dbReference type="EnsemblMetazoa" id="SMAR014783-PA"/>
    </source>
</evidence>
<keyword evidence="3" id="KW-0012">Acyltransferase</keyword>
<proteinExistence type="inferred from homology"/>
<accession>T1JLQ3</accession>
<name>T1JLQ3_STRMM</name>
<keyword evidence="2" id="KW-0808">Transferase</keyword>
<dbReference type="FunFam" id="3.40.630.30:FF:000248">
    <property type="entry name" value="N-acetyltransferase 9-like protein"/>
    <property type="match status" value="1"/>
</dbReference>
<dbReference type="eggNOG" id="KOG4135">
    <property type="taxonomic scope" value="Eukaryota"/>
</dbReference>
<dbReference type="STRING" id="126957.T1JLQ3"/>